<evidence type="ECO:0000313" key="9">
    <source>
        <dbReference type="EMBL" id="VVE42536.1"/>
    </source>
</evidence>
<feature type="domain" description="Cytochrome c" evidence="8">
    <location>
        <begin position="20"/>
        <end position="105"/>
    </location>
</feature>
<keyword evidence="4" id="KW-0249">Electron transport</keyword>
<dbReference type="EMBL" id="CABPRZ010000021">
    <property type="protein sequence ID" value="VVE42536.1"/>
    <property type="molecule type" value="Genomic_DNA"/>
</dbReference>
<evidence type="ECO:0000313" key="10">
    <source>
        <dbReference type="Proteomes" id="UP000414233"/>
    </source>
</evidence>
<feature type="binding site" description="axial binding residue" evidence="6">
    <location>
        <position position="83"/>
    </location>
    <ligand>
        <name>heme c</name>
        <dbReference type="ChEBI" id="CHEBI:61717"/>
    </ligand>
    <ligandPart>
        <name>Fe</name>
        <dbReference type="ChEBI" id="CHEBI:18248"/>
    </ligandPart>
</feature>
<evidence type="ECO:0000256" key="5">
    <source>
        <dbReference type="ARBA" id="ARBA00023004"/>
    </source>
</evidence>
<dbReference type="InterPro" id="IPR009056">
    <property type="entry name" value="Cyt_c-like_dom"/>
</dbReference>
<dbReference type="SUPFAM" id="SSF46626">
    <property type="entry name" value="Cytochrome c"/>
    <property type="match status" value="1"/>
</dbReference>
<proteinExistence type="predicted"/>
<dbReference type="RefSeq" id="WP_150698935.1">
    <property type="nucleotide sequence ID" value="NZ_CABPRZ010000021.1"/>
</dbReference>
<dbReference type="PROSITE" id="PS51007">
    <property type="entry name" value="CYTC"/>
    <property type="match status" value="1"/>
</dbReference>
<keyword evidence="5 6" id="KW-0408">Iron</keyword>
<dbReference type="PRINTS" id="PR00606">
    <property type="entry name" value="CYTCHROMECID"/>
</dbReference>
<dbReference type="OrthoDB" id="9814063at2"/>
<protein>
    <submittedName>
        <fullName evidence="9">Sulfite oxidation cytochrome c subunit</fullName>
    </submittedName>
</protein>
<keyword evidence="7" id="KW-0732">Signal</keyword>
<evidence type="ECO:0000256" key="7">
    <source>
        <dbReference type="SAM" id="SignalP"/>
    </source>
</evidence>
<evidence type="ECO:0000256" key="1">
    <source>
        <dbReference type="ARBA" id="ARBA00022448"/>
    </source>
</evidence>
<dbReference type="Gene3D" id="1.10.760.10">
    <property type="entry name" value="Cytochrome c-like domain"/>
    <property type="match status" value="1"/>
</dbReference>
<evidence type="ECO:0000256" key="2">
    <source>
        <dbReference type="ARBA" id="ARBA00022617"/>
    </source>
</evidence>
<feature type="binding site" description="covalent" evidence="6">
    <location>
        <position position="34"/>
    </location>
    <ligand>
        <name>heme c</name>
        <dbReference type="ChEBI" id="CHEBI:61717"/>
    </ligand>
</feature>
<dbReference type="GO" id="GO:0005506">
    <property type="term" value="F:iron ion binding"/>
    <property type="evidence" value="ECO:0007669"/>
    <property type="project" value="InterPro"/>
</dbReference>
<dbReference type="GO" id="GO:0020037">
    <property type="term" value="F:heme binding"/>
    <property type="evidence" value="ECO:0007669"/>
    <property type="project" value="InterPro"/>
</dbReference>
<sequence>MKYAVIASLLMTSLSLAHAADATKAKEIMSKSDCAACHSVDQKMVGPSFHEIAAKYKGDKSAEDKLIKKVKSGGSGAWGPVPMPAHPQLSDADTKTLVDWVLADASAK</sequence>
<evidence type="ECO:0000259" key="8">
    <source>
        <dbReference type="PROSITE" id="PS51007"/>
    </source>
</evidence>
<feature type="binding site" description="axial binding residue" evidence="6">
    <location>
        <position position="38"/>
    </location>
    <ligand>
        <name>heme c</name>
        <dbReference type="ChEBI" id="CHEBI:61717"/>
    </ligand>
    <ligandPart>
        <name>Fe</name>
        <dbReference type="ChEBI" id="CHEBI:18248"/>
    </ligandPart>
</feature>
<keyword evidence="10" id="KW-1185">Reference proteome</keyword>
<keyword evidence="3 6" id="KW-0479">Metal-binding</keyword>
<comment type="PTM">
    <text evidence="6">Binds 1 heme c group covalently per subunit.</text>
</comment>
<dbReference type="InterPro" id="IPR002324">
    <property type="entry name" value="Cyt_c_ID"/>
</dbReference>
<dbReference type="Proteomes" id="UP000414233">
    <property type="component" value="Unassembled WGS sequence"/>
</dbReference>
<organism evidence="9 10">
    <name type="scientific">Pandoraea terrae</name>
    <dbReference type="NCBI Taxonomy" id="1537710"/>
    <lineage>
        <taxon>Bacteria</taxon>
        <taxon>Pseudomonadati</taxon>
        <taxon>Pseudomonadota</taxon>
        <taxon>Betaproteobacteria</taxon>
        <taxon>Burkholderiales</taxon>
        <taxon>Burkholderiaceae</taxon>
        <taxon>Pandoraea</taxon>
    </lineage>
</organism>
<feature type="chain" id="PRO_5022739001" evidence="7">
    <location>
        <begin position="20"/>
        <end position="108"/>
    </location>
</feature>
<evidence type="ECO:0000256" key="3">
    <source>
        <dbReference type="ARBA" id="ARBA00022723"/>
    </source>
</evidence>
<dbReference type="InterPro" id="IPR036909">
    <property type="entry name" value="Cyt_c-like_dom_sf"/>
</dbReference>
<evidence type="ECO:0000256" key="6">
    <source>
        <dbReference type="PIRSR" id="PIRSR602324-1"/>
    </source>
</evidence>
<keyword evidence="2 6" id="KW-0349">Heme</keyword>
<dbReference type="AlphaFoldDB" id="A0A5E4Y1M8"/>
<dbReference type="GO" id="GO:0009055">
    <property type="term" value="F:electron transfer activity"/>
    <property type="evidence" value="ECO:0007669"/>
    <property type="project" value="InterPro"/>
</dbReference>
<evidence type="ECO:0000256" key="4">
    <source>
        <dbReference type="ARBA" id="ARBA00022982"/>
    </source>
</evidence>
<dbReference type="Pfam" id="PF00034">
    <property type="entry name" value="Cytochrom_C"/>
    <property type="match status" value="1"/>
</dbReference>
<reference evidence="9 10" key="1">
    <citation type="submission" date="2019-08" db="EMBL/GenBank/DDBJ databases">
        <authorList>
            <person name="Peeters C."/>
        </authorList>
    </citation>
    <scope>NUCLEOTIDE SEQUENCE [LARGE SCALE GENOMIC DNA]</scope>
    <source>
        <strain evidence="9 10">LMG 30175</strain>
    </source>
</reference>
<accession>A0A5E4Y1M8</accession>
<keyword evidence="1" id="KW-0813">Transport</keyword>
<feature type="signal peptide" evidence="7">
    <location>
        <begin position="1"/>
        <end position="19"/>
    </location>
</feature>
<name>A0A5E4Y1M8_9BURK</name>
<gene>
    <name evidence="9" type="ORF">PTE30175_04135</name>
</gene>